<organism evidence="2 3">
    <name type="scientific">Araneus ventricosus</name>
    <name type="common">Orbweaver spider</name>
    <name type="synonym">Epeira ventricosa</name>
    <dbReference type="NCBI Taxonomy" id="182803"/>
    <lineage>
        <taxon>Eukaryota</taxon>
        <taxon>Metazoa</taxon>
        <taxon>Ecdysozoa</taxon>
        <taxon>Arthropoda</taxon>
        <taxon>Chelicerata</taxon>
        <taxon>Arachnida</taxon>
        <taxon>Araneae</taxon>
        <taxon>Araneomorphae</taxon>
        <taxon>Entelegynae</taxon>
        <taxon>Araneoidea</taxon>
        <taxon>Araneidae</taxon>
        <taxon>Araneus</taxon>
    </lineage>
</organism>
<evidence type="ECO:0000313" key="3">
    <source>
        <dbReference type="Proteomes" id="UP000499080"/>
    </source>
</evidence>
<sequence length="90" mass="9932">MTRTTPELPGSLSKLLTIPERRRLGTTYDLMCNRPIRGGSLEKSGFETVTLRPEAEILSPGHCGPDKCPSLKIHLRYVLREGRGTPRASG</sequence>
<dbReference type="EMBL" id="BGPR01069234">
    <property type="protein sequence ID" value="GBO42951.1"/>
    <property type="molecule type" value="Genomic_DNA"/>
</dbReference>
<gene>
    <name evidence="1" type="ORF">AVEN_202597_1</name>
    <name evidence="2" type="ORF">AVEN_83573_1</name>
</gene>
<dbReference type="AlphaFoldDB" id="A0A4Y2X3D1"/>
<keyword evidence="3" id="KW-1185">Reference proteome</keyword>
<proteinExistence type="predicted"/>
<accession>A0A4Y2X3D1</accession>
<dbReference type="Proteomes" id="UP000499080">
    <property type="component" value="Unassembled WGS sequence"/>
</dbReference>
<name>A0A4Y2X3D1_ARAVE</name>
<evidence type="ECO:0000313" key="2">
    <source>
        <dbReference type="EMBL" id="GBO43394.1"/>
    </source>
</evidence>
<reference evidence="2 3" key="1">
    <citation type="journal article" date="2019" name="Sci. Rep.">
        <title>Orb-weaving spider Araneus ventricosus genome elucidates the spidroin gene catalogue.</title>
        <authorList>
            <person name="Kono N."/>
            <person name="Nakamura H."/>
            <person name="Ohtoshi R."/>
            <person name="Moran D.A.P."/>
            <person name="Shinohara A."/>
            <person name="Yoshida Y."/>
            <person name="Fujiwara M."/>
            <person name="Mori M."/>
            <person name="Tomita M."/>
            <person name="Arakawa K."/>
        </authorList>
    </citation>
    <scope>NUCLEOTIDE SEQUENCE [LARGE SCALE GENOMIC DNA]</scope>
</reference>
<comment type="caution">
    <text evidence="2">The sequence shown here is derived from an EMBL/GenBank/DDBJ whole genome shotgun (WGS) entry which is preliminary data.</text>
</comment>
<dbReference type="EMBL" id="BGPR01069808">
    <property type="protein sequence ID" value="GBO43394.1"/>
    <property type="molecule type" value="Genomic_DNA"/>
</dbReference>
<evidence type="ECO:0000313" key="1">
    <source>
        <dbReference type="EMBL" id="GBO42951.1"/>
    </source>
</evidence>
<protein>
    <submittedName>
        <fullName evidence="2">Uncharacterized protein</fullName>
    </submittedName>
</protein>